<dbReference type="PIRSF" id="PIRSF011570">
    <property type="entry name" value="SpoVAD"/>
    <property type="match status" value="1"/>
</dbReference>
<dbReference type="SUPFAM" id="SSF53901">
    <property type="entry name" value="Thiolase-like"/>
    <property type="match status" value="1"/>
</dbReference>
<sequence>MVQRIGKQTWVIDEPCFIKETATVVGPDEYEGPLGHVFDDHIDDLYAGQSSWEKAEQRLVQKAVSQCIKKAGISEAEVDLYAAGDLMSQLATSYYAASQLPFPFLGAFSACATSMQLVALTAMSVSQRMVNHALISTSSHYGVAEKQFRLPIEHVKQRPKTAMKTVTGAGAALISSTPSPIAVQSFTFGRVIDWKVKDPTDLGQAMAPAAFSTIDDHLQAMGESIDDYDAIVTGDLSMFGSTQLQRLFRERGVEKMDLKHIDCGQLIYGSGSKTFAGGSGAACCPVVTFSSLFDHLRTGKYRRIFVVATGAIVNRSHLQQGETIPCVAHGVVFARNEALEEGRGDG</sequence>
<keyword evidence="2" id="KW-1185">Reference proteome</keyword>
<organism evidence="1 2">
    <name type="scientific">Texcoconibacillus texcoconensis</name>
    <dbReference type="NCBI Taxonomy" id="1095777"/>
    <lineage>
        <taxon>Bacteria</taxon>
        <taxon>Bacillati</taxon>
        <taxon>Bacillota</taxon>
        <taxon>Bacilli</taxon>
        <taxon>Bacillales</taxon>
        <taxon>Bacillaceae</taxon>
        <taxon>Texcoconibacillus</taxon>
    </lineage>
</organism>
<dbReference type="GO" id="GO:0016746">
    <property type="term" value="F:acyltransferase activity"/>
    <property type="evidence" value="ECO:0007669"/>
    <property type="project" value="InterPro"/>
</dbReference>
<evidence type="ECO:0000313" key="2">
    <source>
        <dbReference type="Proteomes" id="UP000551878"/>
    </source>
</evidence>
<comment type="caution">
    <text evidence="1">The sequence shown here is derived from an EMBL/GenBank/DDBJ whole genome shotgun (WGS) entry which is preliminary data.</text>
</comment>
<name>A0A840QNP8_9BACI</name>
<dbReference type="Gene3D" id="3.40.47.40">
    <property type="entry name" value="Stage V sporulation protein AD"/>
    <property type="match status" value="1"/>
</dbReference>
<dbReference type="Proteomes" id="UP000551878">
    <property type="component" value="Unassembled WGS sequence"/>
</dbReference>
<protein>
    <submittedName>
        <fullName evidence="1">Stage V sporulation protein AD</fullName>
    </submittedName>
</protein>
<dbReference type="EMBL" id="JACHHB010000004">
    <property type="protein sequence ID" value="MBB5172980.1"/>
    <property type="molecule type" value="Genomic_DNA"/>
</dbReference>
<gene>
    <name evidence="1" type="ORF">HNQ41_001143</name>
</gene>
<dbReference type="InterPro" id="IPR016039">
    <property type="entry name" value="Thiolase-like"/>
</dbReference>
<dbReference type="InterPro" id="IPR010894">
    <property type="entry name" value="SpoVAD"/>
</dbReference>
<dbReference type="InterPro" id="IPR038369">
    <property type="entry name" value="SpoVAD_sf"/>
</dbReference>
<accession>A0A840QNP8</accession>
<dbReference type="RefSeq" id="WP_184663434.1">
    <property type="nucleotide sequence ID" value="NZ_JACHHB010000004.1"/>
</dbReference>
<proteinExistence type="predicted"/>
<evidence type="ECO:0000313" key="1">
    <source>
        <dbReference type="EMBL" id="MBB5172980.1"/>
    </source>
</evidence>
<reference evidence="1 2" key="1">
    <citation type="submission" date="2020-08" db="EMBL/GenBank/DDBJ databases">
        <title>Genomic Encyclopedia of Type Strains, Phase IV (KMG-IV): sequencing the most valuable type-strain genomes for metagenomic binning, comparative biology and taxonomic classification.</title>
        <authorList>
            <person name="Goeker M."/>
        </authorList>
    </citation>
    <scope>NUCLEOTIDE SEQUENCE [LARGE SCALE GENOMIC DNA]</scope>
    <source>
        <strain evidence="1 2">DSM 24696</strain>
    </source>
</reference>
<dbReference type="Pfam" id="PF07451">
    <property type="entry name" value="SpoVAD"/>
    <property type="match status" value="1"/>
</dbReference>
<dbReference type="NCBIfam" id="NF006160">
    <property type="entry name" value="PRK08304.1"/>
    <property type="match status" value="1"/>
</dbReference>
<dbReference type="AlphaFoldDB" id="A0A840QNP8"/>